<dbReference type="AlphaFoldDB" id="A0A1G2EZP8"/>
<dbReference type="Pfam" id="PF13692">
    <property type="entry name" value="Glyco_trans_1_4"/>
    <property type="match status" value="1"/>
</dbReference>
<comment type="caution">
    <text evidence="1">The sequence shown here is derived from an EMBL/GenBank/DDBJ whole genome shotgun (WGS) entry which is preliminary data.</text>
</comment>
<accession>A0A1G2EZP8</accession>
<evidence type="ECO:0000313" key="1">
    <source>
        <dbReference type="EMBL" id="OGZ30982.1"/>
    </source>
</evidence>
<dbReference type="Gene3D" id="3.40.50.2000">
    <property type="entry name" value="Glycogen Phosphorylase B"/>
    <property type="match status" value="1"/>
</dbReference>
<dbReference type="Proteomes" id="UP000177486">
    <property type="component" value="Unassembled WGS sequence"/>
</dbReference>
<name>A0A1G2EZP8_9BACT</name>
<dbReference type="SUPFAM" id="SSF53756">
    <property type="entry name" value="UDP-Glycosyltransferase/glycogen phosphorylase"/>
    <property type="match status" value="1"/>
</dbReference>
<gene>
    <name evidence="1" type="ORF">A2931_02630</name>
</gene>
<evidence type="ECO:0008006" key="3">
    <source>
        <dbReference type="Google" id="ProtNLM"/>
    </source>
</evidence>
<organism evidence="1 2">
    <name type="scientific">Candidatus Niyogibacteria bacterium RIFCSPLOWO2_01_FULL_45_48</name>
    <dbReference type="NCBI Taxonomy" id="1801724"/>
    <lineage>
        <taxon>Bacteria</taxon>
        <taxon>Candidatus Niyogiibacteriota</taxon>
    </lineage>
</organism>
<reference evidence="1 2" key="1">
    <citation type="journal article" date="2016" name="Nat. Commun.">
        <title>Thousands of microbial genomes shed light on interconnected biogeochemical processes in an aquifer system.</title>
        <authorList>
            <person name="Anantharaman K."/>
            <person name="Brown C.T."/>
            <person name="Hug L.A."/>
            <person name="Sharon I."/>
            <person name="Castelle C.J."/>
            <person name="Probst A.J."/>
            <person name="Thomas B.C."/>
            <person name="Singh A."/>
            <person name="Wilkins M.J."/>
            <person name="Karaoz U."/>
            <person name="Brodie E.L."/>
            <person name="Williams K.H."/>
            <person name="Hubbard S.S."/>
            <person name="Banfield J.F."/>
        </authorList>
    </citation>
    <scope>NUCLEOTIDE SEQUENCE [LARGE SCALE GENOMIC DNA]</scope>
</reference>
<dbReference type="EMBL" id="MHMQ01000010">
    <property type="protein sequence ID" value="OGZ30982.1"/>
    <property type="molecule type" value="Genomic_DNA"/>
</dbReference>
<sequence>MPKRILVITPRFPLPDTGACEQDRLEGIKQLKRLGFEVSVISKIFSFQDRGLVEKFSRDFGIPVKLLAYENKFGLKRLLNPIYWDGAAYEYSGSEIKKTVESWADSWKPDMVWFDYTYLWPLYSVFRKRETAIITRSINFEPFHFLQEDGFSFINLIKSAAKFLSEMITILKSDFLFAITPKEERLYRMLGAKNTAILPLRGLSGRLKGGRQIKESEALNVFFSGSTYSVPHNRKALGFMVKKVIPIIDKKKPGRFVFHITGRKFPSELKMYLNEHIIYNGLVRDWDSFVGDMDIALVPSLYGAGMQQKIFEPLSGGIPTIASSRGLAGYPFENEKHLLLAESPEDFAKNLIRLEDAGLRRILSENAYNLSSELFSHEAMDGKVLEAINSINVRDKRI</sequence>
<protein>
    <recommendedName>
        <fullName evidence="3">Glycosyltransferase subfamily 4-like N-terminal domain-containing protein</fullName>
    </recommendedName>
</protein>
<evidence type="ECO:0000313" key="2">
    <source>
        <dbReference type="Proteomes" id="UP000177486"/>
    </source>
</evidence>
<proteinExistence type="predicted"/>